<name>A0A251XXI8_9MICO</name>
<accession>A0A251XXI8</accession>
<dbReference type="EMBL" id="MDHJ01000001">
    <property type="protein sequence ID" value="OUE10210.1"/>
    <property type="molecule type" value="Genomic_DNA"/>
</dbReference>
<evidence type="ECO:0000313" key="2">
    <source>
        <dbReference type="Proteomes" id="UP000195106"/>
    </source>
</evidence>
<proteinExistence type="predicted"/>
<dbReference type="Proteomes" id="UP000195106">
    <property type="component" value="Unassembled WGS sequence"/>
</dbReference>
<organism evidence="1 2">
    <name type="scientific">Clavibacter michiganensis</name>
    <dbReference type="NCBI Taxonomy" id="28447"/>
    <lineage>
        <taxon>Bacteria</taxon>
        <taxon>Bacillati</taxon>
        <taxon>Actinomycetota</taxon>
        <taxon>Actinomycetes</taxon>
        <taxon>Micrococcales</taxon>
        <taxon>Microbacteriaceae</taxon>
        <taxon>Clavibacter</taxon>
    </lineage>
</organism>
<evidence type="ECO:0000313" key="1">
    <source>
        <dbReference type="EMBL" id="OUE10210.1"/>
    </source>
</evidence>
<comment type="caution">
    <text evidence="1">The sequence shown here is derived from an EMBL/GenBank/DDBJ whole genome shotgun (WGS) entry which is preliminary data.</text>
</comment>
<dbReference type="AlphaFoldDB" id="A0A251XXI8"/>
<gene>
    <name evidence="1" type="ORF">CMsap09_14780</name>
</gene>
<sequence length="204" mass="22639">MAEPIPDARPIPDAPTQRGRDFAYVAGVRPSPPSLLPETPTDVLVEAVGILVDQSRRPPYRCRVVGQTGTTLERHELVVRPLVGSYVCTDLATGLVDSSDGVSRVRIVGGEPQEMLAHEFPSVPRAARLAFPLQLPVWGRPDQYRMTGAMRRDQEIVIELAHVRDVHLRGTLTVDTAQRVVTRLDAMGDLLHREEVESDRRSVR</sequence>
<reference evidence="1 2" key="1">
    <citation type="submission" date="2016-08" db="EMBL/GenBank/DDBJ databases">
        <title>Genome sequence of Clavibacter michiganensis spp. strain CASJ009.</title>
        <authorList>
            <person name="Thapa S.P."/>
            <person name="Coaker G."/>
        </authorList>
    </citation>
    <scope>NUCLEOTIDE SEQUENCE [LARGE SCALE GENOMIC DNA]</scope>
    <source>
        <strain evidence="1">CASJ009</strain>
    </source>
</reference>
<protein>
    <submittedName>
        <fullName evidence="1">Uncharacterized protein</fullName>
    </submittedName>
</protein>